<reference evidence="1 2" key="1">
    <citation type="submission" date="2016-10" db="EMBL/GenBank/DDBJ databases">
        <authorList>
            <person name="de Groot N.N."/>
        </authorList>
    </citation>
    <scope>NUCLEOTIDE SEQUENCE [LARGE SCALE GENOMIC DNA]</scope>
    <source>
        <strain evidence="1 2">DSM 12130</strain>
    </source>
</reference>
<name>A0A1H0L2R7_9BACT</name>
<dbReference type="AlphaFoldDB" id="A0A1H0L2R7"/>
<organism evidence="1 2">
    <name type="scientific">Desulforhopalus singaporensis</name>
    <dbReference type="NCBI Taxonomy" id="91360"/>
    <lineage>
        <taxon>Bacteria</taxon>
        <taxon>Pseudomonadati</taxon>
        <taxon>Thermodesulfobacteriota</taxon>
        <taxon>Desulfobulbia</taxon>
        <taxon>Desulfobulbales</taxon>
        <taxon>Desulfocapsaceae</taxon>
        <taxon>Desulforhopalus</taxon>
    </lineage>
</organism>
<evidence type="ECO:0000313" key="2">
    <source>
        <dbReference type="Proteomes" id="UP000199073"/>
    </source>
</evidence>
<dbReference type="Proteomes" id="UP000199073">
    <property type="component" value="Unassembled WGS sequence"/>
</dbReference>
<proteinExistence type="predicted"/>
<dbReference type="EMBL" id="FNJI01000004">
    <property type="protein sequence ID" value="SDO62270.1"/>
    <property type="molecule type" value="Genomic_DNA"/>
</dbReference>
<gene>
    <name evidence="1" type="ORF">SAMN05660330_00640</name>
</gene>
<sequence length="197" mass="21510">MTDLFETSYPYQLRGIGFSMSEDNNAISNFLEELYRITGGDETVHANMHDVGSAIGFERTEAGRIAEDLMVKGLVELKTLAGNIAITREGLAHLGMAAPADKTAEDGASLSEGPVANSEDLNILETLRQQLKAAIPPQHLDFDTLEEIVIDLKTLDTQLLSPKPKIGIAREILRSIRSCLEKCDDTAEIAKKIDTLL</sequence>
<accession>A0A1H0L2R7</accession>
<evidence type="ECO:0000313" key="1">
    <source>
        <dbReference type="EMBL" id="SDO62270.1"/>
    </source>
</evidence>
<keyword evidence="2" id="KW-1185">Reference proteome</keyword>
<dbReference type="STRING" id="91360.SAMN05660330_00640"/>
<protein>
    <submittedName>
        <fullName evidence="1">Uncharacterized protein</fullName>
    </submittedName>
</protein>